<accession>A0A133PT06</accession>
<keyword evidence="2" id="KW-1185">Reference proteome</keyword>
<evidence type="ECO:0000313" key="2">
    <source>
        <dbReference type="Proteomes" id="UP000070533"/>
    </source>
</evidence>
<gene>
    <name evidence="1" type="ORF">HMPREF3226_02849</name>
</gene>
<sequence length="65" mass="7646">MNLTTDSLAIKVKDKGKRYRIINSLLNKRNLQQRIGKLPDPRWWVRDSFFASPEVAENVNKYQLA</sequence>
<dbReference type="PATRIC" id="fig|28128.5.peg.2934"/>
<reference evidence="2" key="1">
    <citation type="submission" date="2016-01" db="EMBL/GenBank/DDBJ databases">
        <authorList>
            <person name="Mitreva M."/>
            <person name="Pepin K.H."/>
            <person name="Mihindukulasuriya K.A."/>
            <person name="Fulton R."/>
            <person name="Fronick C."/>
            <person name="O'Laughlin M."/>
            <person name="Miner T."/>
            <person name="Herter B."/>
            <person name="Rosa B.A."/>
            <person name="Cordes M."/>
            <person name="Tomlinson C."/>
            <person name="Wollam A."/>
            <person name="Palsikar V.B."/>
            <person name="Mardis E.R."/>
            <person name="Wilson R.K."/>
        </authorList>
    </citation>
    <scope>NUCLEOTIDE SEQUENCE [LARGE SCALE GENOMIC DNA]</scope>
    <source>
        <strain evidence="2">MJR7716</strain>
    </source>
</reference>
<dbReference type="STRING" id="28128.HMPREF3226_02849"/>
<comment type="caution">
    <text evidence="1">The sequence shown here is derived from an EMBL/GenBank/DDBJ whole genome shotgun (WGS) entry which is preliminary data.</text>
</comment>
<evidence type="ECO:0000313" key="1">
    <source>
        <dbReference type="EMBL" id="KXA31998.1"/>
    </source>
</evidence>
<dbReference type="EMBL" id="LRQG01000263">
    <property type="protein sequence ID" value="KXA31998.1"/>
    <property type="molecule type" value="Genomic_DNA"/>
</dbReference>
<name>A0A133PT06_9BACT</name>
<proteinExistence type="predicted"/>
<dbReference type="Proteomes" id="UP000070533">
    <property type="component" value="Unassembled WGS sequence"/>
</dbReference>
<dbReference type="AlphaFoldDB" id="A0A133PT06"/>
<protein>
    <submittedName>
        <fullName evidence="1">Uncharacterized protein</fullName>
    </submittedName>
</protein>
<organism evidence="1 2">
    <name type="scientific">Prevotella corporis</name>
    <dbReference type="NCBI Taxonomy" id="28128"/>
    <lineage>
        <taxon>Bacteria</taxon>
        <taxon>Pseudomonadati</taxon>
        <taxon>Bacteroidota</taxon>
        <taxon>Bacteroidia</taxon>
        <taxon>Bacteroidales</taxon>
        <taxon>Prevotellaceae</taxon>
        <taxon>Prevotella</taxon>
    </lineage>
</organism>